<sequence>MDEVERSSWQLPQLVIDDPPPPYTKEEDSRWLSPDSLGRVSRAFGFPQNLNGYGGKTLSGRCYYDLGASRDEKRFRVCVSCILSGRSESLHIRDGLNPDNDILATMSRKFEARSYGGKEQEIFNFTLHAIEGLRGVGEQVEMYRLWDSKWGHRNTLELVIDIAGRSERFQWRPSKGKEVKGLAGYSSGWKLVRLGSQEVGVGGKRKSRENGFASDGKEVVAVIAHALSFRKDFVFALLGSGRSGALGNAWETAALLSGIWRWWNSVNGSLD</sequence>
<dbReference type="Proteomes" id="UP001230504">
    <property type="component" value="Unassembled WGS sequence"/>
</dbReference>
<dbReference type="AlphaFoldDB" id="A0AAD8V1C3"/>
<evidence type="ECO:0000313" key="2">
    <source>
        <dbReference type="EMBL" id="KAK1574169.1"/>
    </source>
</evidence>
<accession>A0AAD8V1C3</accession>
<evidence type="ECO:0000313" key="3">
    <source>
        <dbReference type="Proteomes" id="UP001230504"/>
    </source>
</evidence>
<proteinExistence type="predicted"/>
<gene>
    <name evidence="2" type="ORF">LY79DRAFT_673096</name>
</gene>
<comment type="caution">
    <text evidence="2">The sequence shown here is derived from an EMBL/GenBank/DDBJ whole genome shotgun (WGS) entry which is preliminary data.</text>
</comment>
<dbReference type="EMBL" id="JAHLJV010000079">
    <property type="protein sequence ID" value="KAK1574169.1"/>
    <property type="molecule type" value="Genomic_DNA"/>
</dbReference>
<protein>
    <submittedName>
        <fullName evidence="2">Uncharacterized protein</fullName>
    </submittedName>
</protein>
<reference evidence="2" key="1">
    <citation type="submission" date="2021-06" db="EMBL/GenBank/DDBJ databases">
        <title>Comparative genomics, transcriptomics and evolutionary studies reveal genomic signatures of adaptation to plant cell wall in hemibiotrophic fungi.</title>
        <authorList>
            <consortium name="DOE Joint Genome Institute"/>
            <person name="Baroncelli R."/>
            <person name="Diaz J.F."/>
            <person name="Benocci T."/>
            <person name="Peng M."/>
            <person name="Battaglia E."/>
            <person name="Haridas S."/>
            <person name="Andreopoulos W."/>
            <person name="Labutti K."/>
            <person name="Pangilinan J."/>
            <person name="Floch G.L."/>
            <person name="Makela M.R."/>
            <person name="Henrissat B."/>
            <person name="Grigoriev I.V."/>
            <person name="Crouch J.A."/>
            <person name="De Vries R.P."/>
            <person name="Sukno S.A."/>
            <person name="Thon M.R."/>
        </authorList>
    </citation>
    <scope>NUCLEOTIDE SEQUENCE</scope>
    <source>
        <strain evidence="2">CBS 125086</strain>
    </source>
</reference>
<keyword evidence="3" id="KW-1185">Reference proteome</keyword>
<dbReference type="GeneID" id="85448366"/>
<evidence type="ECO:0000256" key="1">
    <source>
        <dbReference type="SAM" id="MobiDB-lite"/>
    </source>
</evidence>
<feature type="region of interest" description="Disordered" evidence="1">
    <location>
        <begin position="1"/>
        <end position="31"/>
    </location>
</feature>
<organism evidence="2 3">
    <name type="scientific">Colletotrichum navitas</name>
    <dbReference type="NCBI Taxonomy" id="681940"/>
    <lineage>
        <taxon>Eukaryota</taxon>
        <taxon>Fungi</taxon>
        <taxon>Dikarya</taxon>
        <taxon>Ascomycota</taxon>
        <taxon>Pezizomycotina</taxon>
        <taxon>Sordariomycetes</taxon>
        <taxon>Hypocreomycetidae</taxon>
        <taxon>Glomerellales</taxon>
        <taxon>Glomerellaceae</taxon>
        <taxon>Colletotrichum</taxon>
        <taxon>Colletotrichum graminicola species complex</taxon>
    </lineage>
</organism>
<dbReference type="RefSeq" id="XP_060409713.1">
    <property type="nucleotide sequence ID" value="XM_060564126.1"/>
</dbReference>
<name>A0AAD8V1C3_9PEZI</name>